<dbReference type="EMBL" id="BSYO01000001">
    <property type="protein sequence ID" value="GMG99214.1"/>
    <property type="molecule type" value="Genomic_DNA"/>
</dbReference>
<sequence length="96" mass="10442">MLPLLEVSVEAGDVCCAWCCRRFETVANGLLSGLLQWLAYSCSSCCYCNCIDTLGIAAFWIGGWYLMLILDWHGDGASFSWSTGCICTDIEAPAAQ</sequence>
<comment type="caution">
    <text evidence="1">The sequence shown here is derived from an EMBL/GenBank/DDBJ whole genome shotgun (WGS) entry which is preliminary data.</text>
</comment>
<organism evidence="1 2">
    <name type="scientific">Nepenthes gracilis</name>
    <name type="common">Slender pitcher plant</name>
    <dbReference type="NCBI Taxonomy" id="150966"/>
    <lineage>
        <taxon>Eukaryota</taxon>
        <taxon>Viridiplantae</taxon>
        <taxon>Streptophyta</taxon>
        <taxon>Embryophyta</taxon>
        <taxon>Tracheophyta</taxon>
        <taxon>Spermatophyta</taxon>
        <taxon>Magnoliopsida</taxon>
        <taxon>eudicotyledons</taxon>
        <taxon>Gunneridae</taxon>
        <taxon>Pentapetalae</taxon>
        <taxon>Caryophyllales</taxon>
        <taxon>Nepenthaceae</taxon>
        <taxon>Nepenthes</taxon>
    </lineage>
</organism>
<dbReference type="AlphaFoldDB" id="A0AAD3P5E4"/>
<name>A0AAD3P5E4_NEPGR</name>
<proteinExistence type="predicted"/>
<keyword evidence="2" id="KW-1185">Reference proteome</keyword>
<reference evidence="1" key="1">
    <citation type="submission" date="2023-05" db="EMBL/GenBank/DDBJ databases">
        <title>Nepenthes gracilis genome sequencing.</title>
        <authorList>
            <person name="Fukushima K."/>
        </authorList>
    </citation>
    <scope>NUCLEOTIDE SEQUENCE</scope>
    <source>
        <strain evidence="1">SING2019-196</strain>
    </source>
</reference>
<protein>
    <submittedName>
        <fullName evidence="1">Uncharacterized protein</fullName>
    </submittedName>
</protein>
<evidence type="ECO:0000313" key="1">
    <source>
        <dbReference type="EMBL" id="GMG99214.1"/>
    </source>
</evidence>
<dbReference type="Proteomes" id="UP001279734">
    <property type="component" value="Unassembled WGS sequence"/>
</dbReference>
<evidence type="ECO:0000313" key="2">
    <source>
        <dbReference type="Proteomes" id="UP001279734"/>
    </source>
</evidence>
<accession>A0AAD3P5E4</accession>
<gene>
    <name evidence="1" type="ORF">Nepgr_001054</name>
</gene>